<reference evidence="3 4" key="1">
    <citation type="submission" date="2018-11" db="EMBL/GenBank/DDBJ databases">
        <title>Sequencing the genomes of 1000 actinobacteria strains.</title>
        <authorList>
            <person name="Klenk H.-P."/>
        </authorList>
    </citation>
    <scope>NUCLEOTIDE SEQUENCE [LARGE SCALE GENOMIC DNA]</scope>
    <source>
        <strain evidence="3 4">DSM 10546</strain>
    </source>
</reference>
<dbReference type="PANTHER" id="PTHR40763">
    <property type="entry name" value="MEMBRANE PROTEIN-RELATED"/>
    <property type="match status" value="1"/>
</dbReference>
<sequence>MSTPLTLPQPSRPSQMRCADSDRDLVAEVLNAAFAEGRITQDEHSERMDALWQAKTFGELTPLTEDLMPHGPIHHLPAPVNGQGAGLVVDPSNANQNPDSITCVMGDVKRQGHWRLRRRTTGLVLMGDVKLDLTEAVMEAAECTIAIPCIMGDVTITVPDGVNVRNETTTILGDTKIRGLAPVPAGAPTIVLRGMVLMGDVKVNGPGFVPLTKRLGLTS</sequence>
<accession>A0A3N1ZWN4</accession>
<dbReference type="AlphaFoldDB" id="A0A3N1ZWN4"/>
<evidence type="ECO:0000259" key="1">
    <source>
        <dbReference type="Pfam" id="PF08044"/>
    </source>
</evidence>
<gene>
    <name evidence="3" type="ORF">EDD41_2531</name>
</gene>
<feature type="domain" description="Cell wall-active antibiotics response LiaF-like C-terminal" evidence="2">
    <location>
        <begin position="121"/>
        <end position="177"/>
    </location>
</feature>
<evidence type="ECO:0000313" key="3">
    <source>
        <dbReference type="EMBL" id="ROR55270.1"/>
    </source>
</evidence>
<dbReference type="PANTHER" id="PTHR40763:SF4">
    <property type="entry name" value="DUF1707 DOMAIN-CONTAINING PROTEIN"/>
    <property type="match status" value="1"/>
</dbReference>
<protein>
    <submittedName>
        <fullName evidence="3">Cell wall-active antibiotic response 4TMS protein YvqF</fullName>
    </submittedName>
</protein>
<dbReference type="Pfam" id="PF09922">
    <property type="entry name" value="LiaF-like_C"/>
    <property type="match status" value="1"/>
</dbReference>
<dbReference type="EMBL" id="RKHG01000001">
    <property type="protein sequence ID" value="ROR55270.1"/>
    <property type="molecule type" value="Genomic_DNA"/>
</dbReference>
<dbReference type="InterPro" id="IPR012551">
    <property type="entry name" value="DUF1707_SHOCT-like"/>
</dbReference>
<organism evidence="3 4">
    <name type="scientific">Luteococcus japonicus</name>
    <dbReference type="NCBI Taxonomy" id="33984"/>
    <lineage>
        <taxon>Bacteria</taxon>
        <taxon>Bacillati</taxon>
        <taxon>Actinomycetota</taxon>
        <taxon>Actinomycetes</taxon>
        <taxon>Propionibacteriales</taxon>
        <taxon>Propionibacteriaceae</taxon>
        <taxon>Luteococcus</taxon>
    </lineage>
</organism>
<dbReference type="Pfam" id="PF08044">
    <property type="entry name" value="DUF1707"/>
    <property type="match status" value="1"/>
</dbReference>
<proteinExistence type="predicted"/>
<feature type="domain" description="DUF1707" evidence="1">
    <location>
        <begin position="16"/>
        <end position="67"/>
    </location>
</feature>
<dbReference type="InterPro" id="IPR024425">
    <property type="entry name" value="LiaF-like_C"/>
</dbReference>
<name>A0A3N1ZWN4_9ACTN</name>
<dbReference type="RefSeq" id="WP_123576126.1">
    <property type="nucleotide sequence ID" value="NZ_RKHG01000001.1"/>
</dbReference>
<comment type="caution">
    <text evidence="3">The sequence shown here is derived from an EMBL/GenBank/DDBJ whole genome shotgun (WGS) entry which is preliminary data.</text>
</comment>
<evidence type="ECO:0000313" key="4">
    <source>
        <dbReference type="Proteomes" id="UP000275749"/>
    </source>
</evidence>
<dbReference type="Proteomes" id="UP000275749">
    <property type="component" value="Unassembled WGS sequence"/>
</dbReference>
<evidence type="ECO:0000259" key="2">
    <source>
        <dbReference type="Pfam" id="PF09922"/>
    </source>
</evidence>